<evidence type="ECO:0000313" key="5">
    <source>
        <dbReference type="Proteomes" id="UP000327013"/>
    </source>
</evidence>
<dbReference type="InterPro" id="IPR052766">
    <property type="entry name" value="S41A_metabolite_peptidase"/>
</dbReference>
<dbReference type="GO" id="GO:0006508">
    <property type="term" value="P:proteolysis"/>
    <property type="evidence" value="ECO:0007669"/>
    <property type="project" value="InterPro"/>
</dbReference>
<evidence type="ECO:0000313" key="4">
    <source>
        <dbReference type="EMBL" id="KAB8336737.1"/>
    </source>
</evidence>
<organism evidence="4 5">
    <name type="scientific">Carpinus fangiana</name>
    <dbReference type="NCBI Taxonomy" id="176857"/>
    <lineage>
        <taxon>Eukaryota</taxon>
        <taxon>Viridiplantae</taxon>
        <taxon>Streptophyta</taxon>
        <taxon>Embryophyta</taxon>
        <taxon>Tracheophyta</taxon>
        <taxon>Spermatophyta</taxon>
        <taxon>Magnoliopsida</taxon>
        <taxon>eudicotyledons</taxon>
        <taxon>Gunneridae</taxon>
        <taxon>Pentapetalae</taxon>
        <taxon>rosids</taxon>
        <taxon>fabids</taxon>
        <taxon>Fagales</taxon>
        <taxon>Betulaceae</taxon>
        <taxon>Carpinus</taxon>
    </lineage>
</organism>
<feature type="domain" description="Tail specific protease" evidence="2">
    <location>
        <begin position="528"/>
        <end position="735"/>
    </location>
</feature>
<gene>
    <name evidence="4" type="ORF">FH972_021046</name>
</gene>
<feature type="region of interest" description="Disordered" evidence="1">
    <location>
        <begin position="177"/>
        <end position="216"/>
    </location>
</feature>
<name>A0A5N6KQB1_9ROSI</name>
<comment type="caution">
    <text evidence="4">The sequence shown here is derived from an EMBL/GenBank/DDBJ whole genome shotgun (WGS) entry which is preliminary data.</text>
</comment>
<keyword evidence="5" id="KW-1185">Reference proteome</keyword>
<evidence type="ECO:0000259" key="2">
    <source>
        <dbReference type="Pfam" id="PF03572"/>
    </source>
</evidence>
<dbReference type="Gene3D" id="3.90.226.10">
    <property type="entry name" value="2-enoyl-CoA Hydratase, Chain A, domain 1"/>
    <property type="match status" value="1"/>
</dbReference>
<dbReference type="InterPro" id="IPR029045">
    <property type="entry name" value="ClpP/crotonase-like_dom_sf"/>
</dbReference>
<dbReference type="SUPFAM" id="SSF52096">
    <property type="entry name" value="ClpP/crotonase"/>
    <property type="match status" value="1"/>
</dbReference>
<proteinExistence type="predicted"/>
<dbReference type="Proteomes" id="UP000327013">
    <property type="component" value="Unassembled WGS sequence"/>
</dbReference>
<evidence type="ECO:0000259" key="3">
    <source>
        <dbReference type="Pfam" id="PF23658"/>
    </source>
</evidence>
<dbReference type="Pfam" id="PF03572">
    <property type="entry name" value="Peptidase_S41"/>
    <property type="match status" value="1"/>
</dbReference>
<sequence>MGCPQWGNCVPPSGTDSQVPLRYILIWEFNGMLVPAAFRQILRSAARELWRVKGVMQLMPRCLTSATQDKHKTVTDRHDIIPTEEGAIDLVCTLTGVKAGDCGKSKIRERVHTALKPLRMKSVGVSSVSDREHPMLLLVMHYSLICTVVLAAANAHALSGVGINHTQMQVQLQMVKGPNLYPPANPKHPHKTNGPPQYPTPTRPPPKYPPPTPDNGACAKVSKLVANAPPSSTPTISAKLAWDCEQSVPLNATAGLELVDSIRPYIEWQSTLAYLKNPPKGYLEPAVDVFAEIDGITSKLQNGGFKNEYDFEFELYRAFQRTHDGHFRYLPNILSIFGYFRQTPLVSVSTDGKQLPKPYVYSDIVQTQAGKKIQISPVVKIDGQSALAFLENWSQYGSLQDPDALYNNVFYELAAISLGATGSGVGTFAGGGRGAYIYPGPTTTLTFANGTTKTYDNFARVKKSFSGVKSGADVYKKLLDAPITPDATVAAPEAAPTSTPAPGYPPPVLRQSQNLIGGYYINKPGYKDVAVLSVPSFVGDGAAEESFQDIGLAFLQKAFRDGKKKLVIDVSANGGGTVHQGYNLFAELFPHLTPYGATRFRAHDAYNTLGQFVSNISGPVYPPDDTGRPEIYEFSGTPFNYRADVDNNYKPFQSWAQKYGPHQFYGDQFTPIIRWNLSDFYAIGLNVSGYGNRTNVVKDTYFLPQDIVIVYDGYCASTCTIFSEFMRQQGHVKTIALGGRSRTGLTQAVGGVKGVNDYLWADVYTFVSDAFALATPQQAQALARTKLNDYTTLPFRRGDASNAALNVRDGLRQGDASQTPLQFVYEAADCRIYYTPEMTVDASAIWEASVDVMWKGKACAAGGLSGTKPYAEGVQTEAVGQRDVDVDALLASFGVVSDQNGRGAY</sequence>
<feature type="compositionally biased region" description="Pro residues" evidence="1">
    <location>
        <begin position="196"/>
        <end position="213"/>
    </location>
</feature>
<feature type="domain" description="CPAF-like PDZ" evidence="3">
    <location>
        <begin position="340"/>
        <end position="465"/>
    </location>
</feature>
<dbReference type="Pfam" id="PF23658">
    <property type="entry name" value="PDZ_CPAF_rel"/>
    <property type="match status" value="1"/>
</dbReference>
<dbReference type="PANTHER" id="PTHR37049">
    <property type="entry name" value="PEPTIDASE S41 FAMILY PROTEIN"/>
    <property type="match status" value="1"/>
</dbReference>
<dbReference type="EMBL" id="VIBQ01000009">
    <property type="protein sequence ID" value="KAB8336737.1"/>
    <property type="molecule type" value="Genomic_DNA"/>
</dbReference>
<dbReference type="PANTHER" id="PTHR37049:SF4">
    <property type="entry name" value="RHODANESE DOMAIN-CONTAINING PROTEIN"/>
    <property type="match status" value="1"/>
</dbReference>
<evidence type="ECO:0000256" key="1">
    <source>
        <dbReference type="SAM" id="MobiDB-lite"/>
    </source>
</evidence>
<dbReference type="InterPro" id="IPR005151">
    <property type="entry name" value="Tail-specific_protease"/>
</dbReference>
<dbReference type="InterPro" id="IPR056186">
    <property type="entry name" value="PDZ_CPAF-rel"/>
</dbReference>
<accession>A0A5N6KQB1</accession>
<reference evidence="4 5" key="1">
    <citation type="submission" date="2019-06" db="EMBL/GenBank/DDBJ databases">
        <title>A chromosomal-level reference genome of Carpinus fangiana (Coryloideae, Betulaceae).</title>
        <authorList>
            <person name="Yang X."/>
            <person name="Wang Z."/>
            <person name="Zhang L."/>
            <person name="Hao G."/>
            <person name="Liu J."/>
            <person name="Yang Y."/>
        </authorList>
    </citation>
    <scope>NUCLEOTIDE SEQUENCE [LARGE SCALE GENOMIC DNA]</scope>
    <source>
        <strain evidence="4">Cfa_2016G</strain>
        <tissue evidence="4">Leaf</tissue>
    </source>
</reference>
<dbReference type="OrthoDB" id="27214at2759"/>
<dbReference type="AlphaFoldDB" id="A0A5N6KQB1"/>
<dbReference type="GO" id="GO:0008236">
    <property type="term" value="F:serine-type peptidase activity"/>
    <property type="evidence" value="ECO:0007669"/>
    <property type="project" value="InterPro"/>
</dbReference>
<protein>
    <submittedName>
        <fullName evidence="4">Uncharacterized protein</fullName>
    </submittedName>
</protein>